<evidence type="ECO:0000259" key="10">
    <source>
        <dbReference type="Pfam" id="PF02953"/>
    </source>
</evidence>
<organism evidence="11 12">
    <name type="scientific">Prorocentrum cordatum</name>
    <dbReference type="NCBI Taxonomy" id="2364126"/>
    <lineage>
        <taxon>Eukaryota</taxon>
        <taxon>Sar</taxon>
        <taxon>Alveolata</taxon>
        <taxon>Dinophyceae</taxon>
        <taxon>Prorocentrales</taxon>
        <taxon>Prorocentraceae</taxon>
        <taxon>Prorocentrum</taxon>
    </lineage>
</organism>
<dbReference type="PANTHER" id="PTHR13172">
    <property type="entry name" value="MITOCHONDRIAL IMPORT INNER MEMBRANE TRANSLOCASE SUBUNIT TIM9B"/>
    <property type="match status" value="1"/>
</dbReference>
<name>A0ABN9QYI7_9DINO</name>
<evidence type="ECO:0000256" key="3">
    <source>
        <dbReference type="ARBA" id="ARBA00022723"/>
    </source>
</evidence>
<evidence type="ECO:0000256" key="1">
    <source>
        <dbReference type="ARBA" id="ARBA00004173"/>
    </source>
</evidence>
<dbReference type="InterPro" id="IPR050673">
    <property type="entry name" value="Mito_inner_translocase_sub"/>
</dbReference>
<dbReference type="Gene3D" id="1.10.287.810">
    <property type="entry name" value="Mitochondrial import inner membrane translocase subunit tim13 like domains"/>
    <property type="match status" value="1"/>
</dbReference>
<proteinExistence type="predicted"/>
<dbReference type="Proteomes" id="UP001189429">
    <property type="component" value="Unassembled WGS sequence"/>
</dbReference>
<keyword evidence="6" id="KW-0811">Translocation</keyword>
<comment type="caution">
    <text evidence="11">The sequence shown here is derived from an EMBL/GenBank/DDBJ whole genome shotgun (WGS) entry which is preliminary data.</text>
</comment>
<evidence type="ECO:0000313" key="12">
    <source>
        <dbReference type="Proteomes" id="UP001189429"/>
    </source>
</evidence>
<keyword evidence="7" id="KW-0496">Mitochondrion</keyword>
<dbReference type="InterPro" id="IPR035427">
    <property type="entry name" value="Tim10-like_dom_sf"/>
</dbReference>
<accession>A0ABN9QYI7</accession>
<feature type="region of interest" description="Disordered" evidence="9">
    <location>
        <begin position="1"/>
        <end position="30"/>
    </location>
</feature>
<reference evidence="11" key="1">
    <citation type="submission" date="2023-10" db="EMBL/GenBank/DDBJ databases">
        <authorList>
            <person name="Chen Y."/>
            <person name="Shah S."/>
            <person name="Dougan E. K."/>
            <person name="Thang M."/>
            <person name="Chan C."/>
        </authorList>
    </citation>
    <scope>NUCLEOTIDE SEQUENCE [LARGE SCALE GENOMIC DNA]</scope>
</reference>
<keyword evidence="12" id="KW-1185">Reference proteome</keyword>
<dbReference type="Pfam" id="PF02953">
    <property type="entry name" value="zf-Tim10_DDP"/>
    <property type="match status" value="1"/>
</dbReference>
<feature type="domain" description="Tim10-like" evidence="10">
    <location>
        <begin position="213"/>
        <end position="272"/>
    </location>
</feature>
<keyword evidence="2" id="KW-0813">Transport</keyword>
<evidence type="ECO:0000256" key="7">
    <source>
        <dbReference type="ARBA" id="ARBA00023128"/>
    </source>
</evidence>
<evidence type="ECO:0000256" key="2">
    <source>
        <dbReference type="ARBA" id="ARBA00022448"/>
    </source>
</evidence>
<evidence type="ECO:0000256" key="5">
    <source>
        <dbReference type="ARBA" id="ARBA00022927"/>
    </source>
</evidence>
<evidence type="ECO:0000256" key="9">
    <source>
        <dbReference type="SAM" id="MobiDB-lite"/>
    </source>
</evidence>
<dbReference type="SUPFAM" id="SSF144122">
    <property type="entry name" value="Tim10-like"/>
    <property type="match status" value="1"/>
</dbReference>
<sequence>MNMLADGSWESSQRFKKREVKPQGRLRDERNHLVDSVHRSDAGVAYADDTALVSNCTEWSQFSLDWLFYRARMYGLEPKQGPEACEAAALQSPAAAAGFSLCTRSGSSGTSRALVFWRVMPVPMEGSIFAFVRSHSLIAALQLMVSGSIFASEGVGLPRLRSGPPRTWLAGVPARGTAKEGRQAAGGMAAQNMMAGMDSLSQKDQAQVLATLNDMQMQESMNTYNNLVERCFNECVTSFRTKALESNEEQCVKRCVQKFMSFSQRVAQRFQEKQQQMGQKMCSASAAAALRRRTRAVGALGRRRSWQAALGLLWEAEGPGAAALDGIACSAGVAACAAGRQWALSLALLREARAAAWAPGTVGYNAVLGACMHAWASNSAPDGWVRSRTLCLLEDMRSLALETDAATYNAAIQACGSRWRLALSFLVSGGGWAWASG</sequence>
<feature type="compositionally biased region" description="Basic and acidic residues" evidence="9">
    <location>
        <begin position="20"/>
        <end position="30"/>
    </location>
</feature>
<keyword evidence="3" id="KW-0479">Metal-binding</keyword>
<keyword evidence="4" id="KW-0862">Zinc</keyword>
<dbReference type="InterPro" id="IPR011990">
    <property type="entry name" value="TPR-like_helical_dom_sf"/>
</dbReference>
<keyword evidence="5" id="KW-0653">Protein transport</keyword>
<keyword evidence="8" id="KW-1015">Disulfide bond</keyword>
<evidence type="ECO:0000256" key="6">
    <source>
        <dbReference type="ARBA" id="ARBA00023010"/>
    </source>
</evidence>
<gene>
    <name evidence="11" type="ORF">PCOR1329_LOCUS14303</name>
</gene>
<dbReference type="EMBL" id="CAUYUJ010004269">
    <property type="protein sequence ID" value="CAK0808844.1"/>
    <property type="molecule type" value="Genomic_DNA"/>
</dbReference>
<comment type="subcellular location">
    <subcellularLocation>
        <location evidence="1">Mitochondrion</location>
    </subcellularLocation>
</comment>
<evidence type="ECO:0000313" key="11">
    <source>
        <dbReference type="EMBL" id="CAK0808844.1"/>
    </source>
</evidence>
<protein>
    <recommendedName>
        <fullName evidence="10">Tim10-like domain-containing protein</fullName>
    </recommendedName>
</protein>
<evidence type="ECO:0000256" key="8">
    <source>
        <dbReference type="ARBA" id="ARBA00023157"/>
    </source>
</evidence>
<dbReference type="InterPro" id="IPR004217">
    <property type="entry name" value="Tim10-like"/>
</dbReference>
<dbReference type="Gene3D" id="1.25.40.10">
    <property type="entry name" value="Tetratricopeptide repeat domain"/>
    <property type="match status" value="1"/>
</dbReference>
<evidence type="ECO:0000256" key="4">
    <source>
        <dbReference type="ARBA" id="ARBA00022833"/>
    </source>
</evidence>